<proteinExistence type="predicted"/>
<feature type="region of interest" description="Disordered" evidence="2">
    <location>
        <begin position="1"/>
        <end position="33"/>
    </location>
</feature>
<organism evidence="3 4">
    <name type="scientific">Corynascus novoguineensis</name>
    <dbReference type="NCBI Taxonomy" id="1126955"/>
    <lineage>
        <taxon>Eukaryota</taxon>
        <taxon>Fungi</taxon>
        <taxon>Dikarya</taxon>
        <taxon>Ascomycota</taxon>
        <taxon>Pezizomycotina</taxon>
        <taxon>Sordariomycetes</taxon>
        <taxon>Sordariomycetidae</taxon>
        <taxon>Sordariales</taxon>
        <taxon>Chaetomiaceae</taxon>
        <taxon>Corynascus</taxon>
    </lineage>
</organism>
<evidence type="ECO:0000313" key="3">
    <source>
        <dbReference type="EMBL" id="KAK4250279.1"/>
    </source>
</evidence>
<gene>
    <name evidence="3" type="ORF">C7999DRAFT_29104</name>
</gene>
<protein>
    <submittedName>
        <fullName evidence="3">Uncharacterized protein</fullName>
    </submittedName>
</protein>
<keyword evidence="4" id="KW-1185">Reference proteome</keyword>
<comment type="caution">
    <text evidence="3">The sequence shown here is derived from an EMBL/GenBank/DDBJ whole genome shotgun (WGS) entry which is preliminary data.</text>
</comment>
<dbReference type="AlphaFoldDB" id="A0AAN7HTC4"/>
<evidence type="ECO:0000256" key="2">
    <source>
        <dbReference type="SAM" id="MobiDB-lite"/>
    </source>
</evidence>
<name>A0AAN7HTC4_9PEZI</name>
<accession>A0AAN7HTC4</accession>
<keyword evidence="1" id="KW-0175">Coiled coil</keyword>
<feature type="coiled-coil region" evidence="1">
    <location>
        <begin position="129"/>
        <end position="226"/>
    </location>
</feature>
<reference evidence="3" key="2">
    <citation type="submission" date="2023-05" db="EMBL/GenBank/DDBJ databases">
        <authorList>
            <consortium name="Lawrence Berkeley National Laboratory"/>
            <person name="Steindorff A."/>
            <person name="Hensen N."/>
            <person name="Bonometti L."/>
            <person name="Westerberg I."/>
            <person name="Brannstrom I.O."/>
            <person name="Guillou S."/>
            <person name="Cros-Aarteil S."/>
            <person name="Calhoun S."/>
            <person name="Haridas S."/>
            <person name="Kuo A."/>
            <person name="Mondo S."/>
            <person name="Pangilinan J."/>
            <person name="Riley R."/>
            <person name="Labutti K."/>
            <person name="Andreopoulos B."/>
            <person name="Lipzen A."/>
            <person name="Chen C."/>
            <person name="Yanf M."/>
            <person name="Daum C."/>
            <person name="Ng V."/>
            <person name="Clum A."/>
            <person name="Ohm R."/>
            <person name="Martin F."/>
            <person name="Silar P."/>
            <person name="Natvig D."/>
            <person name="Lalanne C."/>
            <person name="Gautier V."/>
            <person name="Ament-Velasquez S.L."/>
            <person name="Kruys A."/>
            <person name="Hutchinson M.I."/>
            <person name="Powell A.J."/>
            <person name="Barry K."/>
            <person name="Miller A.N."/>
            <person name="Grigoriev I.V."/>
            <person name="Debuchy R."/>
            <person name="Gladieux P."/>
            <person name="Thoren M.H."/>
            <person name="Johannesson H."/>
        </authorList>
    </citation>
    <scope>NUCLEOTIDE SEQUENCE</scope>
    <source>
        <strain evidence="3">CBS 359.72</strain>
    </source>
</reference>
<evidence type="ECO:0000256" key="1">
    <source>
        <dbReference type="SAM" id="Coils"/>
    </source>
</evidence>
<feature type="region of interest" description="Disordered" evidence="2">
    <location>
        <begin position="61"/>
        <end position="105"/>
    </location>
</feature>
<feature type="compositionally biased region" description="Basic and acidic residues" evidence="2">
    <location>
        <begin position="62"/>
        <end position="91"/>
    </location>
</feature>
<reference evidence="3" key="1">
    <citation type="journal article" date="2023" name="Mol. Phylogenet. Evol.">
        <title>Genome-scale phylogeny and comparative genomics of the fungal order Sordariales.</title>
        <authorList>
            <person name="Hensen N."/>
            <person name="Bonometti L."/>
            <person name="Westerberg I."/>
            <person name="Brannstrom I.O."/>
            <person name="Guillou S."/>
            <person name="Cros-Aarteil S."/>
            <person name="Calhoun S."/>
            <person name="Haridas S."/>
            <person name="Kuo A."/>
            <person name="Mondo S."/>
            <person name="Pangilinan J."/>
            <person name="Riley R."/>
            <person name="LaButti K."/>
            <person name="Andreopoulos B."/>
            <person name="Lipzen A."/>
            <person name="Chen C."/>
            <person name="Yan M."/>
            <person name="Daum C."/>
            <person name="Ng V."/>
            <person name="Clum A."/>
            <person name="Steindorff A."/>
            <person name="Ohm R.A."/>
            <person name="Martin F."/>
            <person name="Silar P."/>
            <person name="Natvig D.O."/>
            <person name="Lalanne C."/>
            <person name="Gautier V."/>
            <person name="Ament-Velasquez S.L."/>
            <person name="Kruys A."/>
            <person name="Hutchinson M.I."/>
            <person name="Powell A.J."/>
            <person name="Barry K."/>
            <person name="Miller A.N."/>
            <person name="Grigoriev I.V."/>
            <person name="Debuchy R."/>
            <person name="Gladieux P."/>
            <person name="Hiltunen Thoren M."/>
            <person name="Johannesson H."/>
        </authorList>
    </citation>
    <scope>NUCLEOTIDE SEQUENCE</scope>
    <source>
        <strain evidence="3">CBS 359.72</strain>
    </source>
</reference>
<dbReference type="Proteomes" id="UP001303647">
    <property type="component" value="Unassembled WGS sequence"/>
</dbReference>
<sequence length="249" mass="27095">MSAAVAKPTGTPSTTLGSRKAKGGPLTSTPAATNKVKEVGDLLADMSAMASQIDTFALAAASEKDAKQRAERELEVERSRVKAHQQKDKTPRPTTGGSGRSAKNQKVLDALAELGVGIDGAESTVKKTKEQLGRELDEMRAKAEAAEVAGKKLEEELRTVKSNAEAIELSRKKLENELSAARAEVSKLTAKIKEDYENHIRSVEDHERKGQELEEELEAKDKLLDQVIEILGTYRARLDVYAKMQLGSR</sequence>
<dbReference type="EMBL" id="MU857614">
    <property type="protein sequence ID" value="KAK4250279.1"/>
    <property type="molecule type" value="Genomic_DNA"/>
</dbReference>
<evidence type="ECO:0000313" key="4">
    <source>
        <dbReference type="Proteomes" id="UP001303647"/>
    </source>
</evidence>